<dbReference type="PANTHER" id="PTHR28110:SF1">
    <property type="entry name" value="TRANSMEMBRANE PROTEIN"/>
    <property type="match status" value="1"/>
</dbReference>
<proteinExistence type="predicted"/>
<keyword evidence="1" id="KW-1133">Transmembrane helix</keyword>
<feature type="transmembrane region" description="Helical" evidence="1">
    <location>
        <begin position="35"/>
        <end position="56"/>
    </location>
</feature>
<dbReference type="EMBL" id="MLYV02000690">
    <property type="protein sequence ID" value="PSR79626.1"/>
    <property type="molecule type" value="Genomic_DNA"/>
</dbReference>
<dbReference type="PANTHER" id="PTHR28110">
    <property type="entry name" value="TRANSMEMBRANE PROTEIN"/>
    <property type="match status" value="1"/>
</dbReference>
<keyword evidence="3" id="KW-1185">Reference proteome</keyword>
<protein>
    <recommendedName>
        <fullName evidence="4">DUF218 domain-containing protein</fullName>
    </recommendedName>
</protein>
<sequence length="271" mass="30616">MLPAPASYHAKREFHLRSQRRTRDILLSRARVTNLGLVLLISFAALSFLFNLGYYFSYGAGSYSLPHLHDTSPEAILATIERSKTLSSINHLVIVPGHAIWKGTHPERGLDEDNWILEPYQRGGGRVAAFYGHIVRGADIALNDEHALLVFSGGQTRKTSTTTEAESYMRLALSMGLLPSSEQEYFLRATTEDYALDSFQNLLFSIARFHEYTGHYPSRITVVGYEMKRQRFTELHRAALRWPLSKFKYIGIDAEGEVAKAREGEVSAFRS</sequence>
<keyword evidence="1" id="KW-0812">Transmembrane</keyword>
<gene>
    <name evidence="2" type="ORF">PHLCEN_2v6927</name>
</gene>
<evidence type="ECO:0000313" key="2">
    <source>
        <dbReference type="EMBL" id="PSR79626.1"/>
    </source>
</evidence>
<name>A0A2R6NXY0_9APHY</name>
<dbReference type="InterPro" id="IPR055323">
    <property type="entry name" value="C57A10.07/YOR238W"/>
</dbReference>
<reference evidence="2 3" key="1">
    <citation type="submission" date="2018-02" db="EMBL/GenBank/DDBJ databases">
        <title>Genome sequence of the basidiomycete white-rot fungus Phlebia centrifuga.</title>
        <authorList>
            <person name="Granchi Z."/>
            <person name="Peng M."/>
            <person name="de Vries R.P."/>
            <person name="Hilden K."/>
            <person name="Makela M.R."/>
            <person name="Grigoriev I."/>
            <person name="Riley R."/>
        </authorList>
    </citation>
    <scope>NUCLEOTIDE SEQUENCE [LARGE SCALE GENOMIC DNA]</scope>
    <source>
        <strain evidence="2 3">FBCC195</strain>
    </source>
</reference>
<accession>A0A2R6NXY0</accession>
<dbReference type="AlphaFoldDB" id="A0A2R6NXY0"/>
<keyword evidence="1" id="KW-0472">Membrane</keyword>
<dbReference type="GO" id="GO:0005737">
    <property type="term" value="C:cytoplasm"/>
    <property type="evidence" value="ECO:0007669"/>
    <property type="project" value="TreeGrafter"/>
</dbReference>
<evidence type="ECO:0000256" key="1">
    <source>
        <dbReference type="SAM" id="Phobius"/>
    </source>
</evidence>
<dbReference type="OrthoDB" id="4347at2759"/>
<comment type="caution">
    <text evidence="2">The sequence shown here is derived from an EMBL/GenBank/DDBJ whole genome shotgun (WGS) entry which is preliminary data.</text>
</comment>
<evidence type="ECO:0000313" key="3">
    <source>
        <dbReference type="Proteomes" id="UP000186601"/>
    </source>
</evidence>
<dbReference type="Proteomes" id="UP000186601">
    <property type="component" value="Unassembled WGS sequence"/>
</dbReference>
<evidence type="ECO:0008006" key="4">
    <source>
        <dbReference type="Google" id="ProtNLM"/>
    </source>
</evidence>
<organism evidence="2 3">
    <name type="scientific">Hermanssonia centrifuga</name>
    <dbReference type="NCBI Taxonomy" id="98765"/>
    <lineage>
        <taxon>Eukaryota</taxon>
        <taxon>Fungi</taxon>
        <taxon>Dikarya</taxon>
        <taxon>Basidiomycota</taxon>
        <taxon>Agaricomycotina</taxon>
        <taxon>Agaricomycetes</taxon>
        <taxon>Polyporales</taxon>
        <taxon>Meruliaceae</taxon>
        <taxon>Hermanssonia</taxon>
    </lineage>
</organism>